<evidence type="ECO:0000256" key="1">
    <source>
        <dbReference type="ARBA" id="ARBA00022729"/>
    </source>
</evidence>
<accession>M8BQC0</accession>
<evidence type="ECO:0000313" key="2">
    <source>
        <dbReference type="EnsemblPlants" id="EMT24164"/>
    </source>
</evidence>
<dbReference type="PANTHER" id="PTHR33470:SF47">
    <property type="match status" value="1"/>
</dbReference>
<protein>
    <submittedName>
        <fullName evidence="2">Uncharacterized protein</fullName>
    </submittedName>
</protein>
<dbReference type="Pfam" id="PF01190">
    <property type="entry name" value="Pollen_Ole_e_1"/>
    <property type="match status" value="1"/>
</dbReference>
<dbReference type="AlphaFoldDB" id="M8BQC0"/>
<sequence length="175" mass="18569">MAVPAKCLLLFSLSAALLSLLGTGASAMGLPQPHVPVNFTIGVQGMVWCKTCRYIGYNANMDASPLKGVEVYLQCRHGPRRLKKLPGTSGQGGYFVGQGGSFPIQSAHMASFTNDECKVYVESSASTACGLVDEPAAGEGLPLKFDSFVKHGDGLQALYSVGNIFFRPSNPNKCY</sequence>
<dbReference type="GO" id="GO:0071944">
    <property type="term" value="C:cell periphery"/>
    <property type="evidence" value="ECO:0007669"/>
    <property type="project" value="TreeGrafter"/>
</dbReference>
<dbReference type="PANTHER" id="PTHR33470">
    <property type="entry name" value="OS01G0164075 PROTEIN"/>
    <property type="match status" value="1"/>
</dbReference>
<dbReference type="EnsemblPlants" id="EMT24164">
    <property type="protein sequence ID" value="EMT24164"/>
    <property type="gene ID" value="F775_00705"/>
</dbReference>
<reference evidence="2" key="1">
    <citation type="submission" date="2015-06" db="UniProtKB">
        <authorList>
            <consortium name="EnsemblPlants"/>
        </authorList>
    </citation>
    <scope>IDENTIFICATION</scope>
</reference>
<organism evidence="2">
    <name type="scientific">Aegilops tauschii</name>
    <name type="common">Tausch's goatgrass</name>
    <name type="synonym">Aegilops squarrosa</name>
    <dbReference type="NCBI Taxonomy" id="37682"/>
    <lineage>
        <taxon>Eukaryota</taxon>
        <taxon>Viridiplantae</taxon>
        <taxon>Streptophyta</taxon>
        <taxon>Embryophyta</taxon>
        <taxon>Tracheophyta</taxon>
        <taxon>Spermatophyta</taxon>
        <taxon>Magnoliopsida</taxon>
        <taxon>Liliopsida</taxon>
        <taxon>Poales</taxon>
        <taxon>Poaceae</taxon>
        <taxon>BOP clade</taxon>
        <taxon>Pooideae</taxon>
        <taxon>Triticodae</taxon>
        <taxon>Triticeae</taxon>
        <taxon>Triticinae</taxon>
        <taxon>Aegilops</taxon>
    </lineage>
</organism>
<proteinExistence type="predicted"/>
<name>M8BQC0_AEGTA</name>
<keyword evidence="1" id="KW-0732">Signal</keyword>